<reference evidence="5" key="1">
    <citation type="submission" date="2018-05" db="EMBL/GenBank/DDBJ databases">
        <authorList>
            <person name="Lanie J.A."/>
            <person name="Ng W.-L."/>
            <person name="Kazmierczak K.M."/>
            <person name="Andrzejewski T.M."/>
            <person name="Davidsen T.M."/>
            <person name="Wayne K.J."/>
            <person name="Tettelin H."/>
            <person name="Glass J.I."/>
            <person name="Rusch D."/>
            <person name="Podicherti R."/>
            <person name="Tsui H.-C.T."/>
            <person name="Winkler M.E."/>
        </authorList>
    </citation>
    <scope>NUCLEOTIDE SEQUENCE</scope>
</reference>
<dbReference type="InterPro" id="IPR046469">
    <property type="entry name" value="SAM_HAT_N"/>
</dbReference>
<feature type="domain" description="S-adenosyl-l-methionine hydroxide adenosyltransferase N-terminal" evidence="3">
    <location>
        <begin position="5"/>
        <end position="141"/>
    </location>
</feature>
<dbReference type="InterPro" id="IPR002747">
    <property type="entry name" value="SAM_OH_AdoTrfase"/>
</dbReference>
<feature type="non-terminal residue" evidence="5">
    <location>
        <position position="242"/>
    </location>
</feature>
<keyword evidence="1" id="KW-0949">S-adenosyl-L-methionine</keyword>
<sequence length="242" mass="26094">VTRTIAFFTDFGSQDIYVGQLHAAAKKTGSDCPLVDLFHDVNSFDIHAGASLLAAMLDYLPHNAIVVGVVDPGVGGKRLPIAVELGERWLVGPDNGLFSRSVAWSTSEAQYWTLESPIGIAKTFHGRDVFLPVAIDLADGELGQIRRVEDAGDISTHRAAEEIEGDDQRVIHVDHYGNLISGIRGVAIAPHQNIVIAGRVLAHADYYERVPVGECFWYVNSIGLLEISANQASAARALNVKG</sequence>
<evidence type="ECO:0000259" key="4">
    <source>
        <dbReference type="Pfam" id="PF20257"/>
    </source>
</evidence>
<dbReference type="SUPFAM" id="SSF102522">
    <property type="entry name" value="Bacterial fluorinating enzyme, N-terminal domain"/>
    <property type="match status" value="1"/>
</dbReference>
<dbReference type="Gene3D" id="3.40.50.10790">
    <property type="entry name" value="S-adenosyl-l-methionine hydroxide adenosyltransferase, N-terminal"/>
    <property type="match status" value="1"/>
</dbReference>
<dbReference type="AlphaFoldDB" id="A0A382T3K3"/>
<protein>
    <recommendedName>
        <fullName evidence="6">SAM-dependent chlorinase/fluorinase</fullName>
    </recommendedName>
</protein>
<dbReference type="InterPro" id="IPR023228">
    <property type="entry name" value="SAM_OH_AdoTrfase_N_sf"/>
</dbReference>
<dbReference type="InterPro" id="IPR046470">
    <property type="entry name" value="SAM_HAT_C"/>
</dbReference>
<dbReference type="Pfam" id="PF01887">
    <property type="entry name" value="SAM_HAT_N"/>
    <property type="match status" value="1"/>
</dbReference>
<evidence type="ECO:0000256" key="1">
    <source>
        <dbReference type="ARBA" id="ARBA00022691"/>
    </source>
</evidence>
<name>A0A382T3K3_9ZZZZ</name>
<dbReference type="PANTHER" id="PTHR35092:SF1">
    <property type="entry name" value="CHLORINASE MJ1651"/>
    <property type="match status" value="1"/>
</dbReference>
<dbReference type="SUPFAM" id="SSF101852">
    <property type="entry name" value="Bacterial fluorinating enzyme, C-terminal domain"/>
    <property type="match status" value="1"/>
</dbReference>
<organism evidence="5">
    <name type="scientific">marine metagenome</name>
    <dbReference type="NCBI Taxonomy" id="408172"/>
    <lineage>
        <taxon>unclassified sequences</taxon>
        <taxon>metagenomes</taxon>
        <taxon>ecological metagenomes</taxon>
    </lineage>
</organism>
<evidence type="ECO:0000256" key="2">
    <source>
        <dbReference type="ARBA" id="ARBA00024035"/>
    </source>
</evidence>
<evidence type="ECO:0000313" key="5">
    <source>
        <dbReference type="EMBL" id="SVD16382.1"/>
    </source>
</evidence>
<dbReference type="EMBL" id="UINC01133446">
    <property type="protein sequence ID" value="SVD16382.1"/>
    <property type="molecule type" value="Genomic_DNA"/>
</dbReference>
<dbReference type="InterPro" id="IPR023227">
    <property type="entry name" value="SAM_OH_AdoTrfase_C_sf"/>
</dbReference>
<feature type="domain" description="S-adenosyl-l-methionine hydroxide adenosyltransferase C-terminal" evidence="4">
    <location>
        <begin position="169"/>
        <end position="241"/>
    </location>
</feature>
<dbReference type="Pfam" id="PF20257">
    <property type="entry name" value="SAM_HAT_C"/>
    <property type="match status" value="1"/>
</dbReference>
<gene>
    <name evidence="5" type="ORF">METZ01_LOCUS369236</name>
</gene>
<comment type="similarity">
    <text evidence="2">Belongs to the SAM hydrolase / SAM-dependent halogenase family.</text>
</comment>
<proteinExistence type="inferred from homology"/>
<accession>A0A382T3K3</accession>
<dbReference type="PIRSF" id="PIRSF006779">
    <property type="entry name" value="UCP006779"/>
    <property type="match status" value="1"/>
</dbReference>
<evidence type="ECO:0000259" key="3">
    <source>
        <dbReference type="Pfam" id="PF01887"/>
    </source>
</evidence>
<dbReference type="PANTHER" id="PTHR35092">
    <property type="entry name" value="CHLORINASE MJ1651"/>
    <property type="match status" value="1"/>
</dbReference>
<feature type="non-terminal residue" evidence="5">
    <location>
        <position position="1"/>
    </location>
</feature>
<evidence type="ECO:0008006" key="6">
    <source>
        <dbReference type="Google" id="ProtNLM"/>
    </source>
</evidence>
<dbReference type="Gene3D" id="2.40.30.90">
    <property type="entry name" value="Bacterial fluorinating enzyme like"/>
    <property type="match status" value="1"/>
</dbReference>